<proteinExistence type="predicted"/>
<organism evidence="1 2">
    <name type="scientific">Nitrospira moscoviensis</name>
    <dbReference type="NCBI Taxonomy" id="42253"/>
    <lineage>
        <taxon>Bacteria</taxon>
        <taxon>Pseudomonadati</taxon>
        <taxon>Nitrospirota</taxon>
        <taxon>Nitrospiria</taxon>
        <taxon>Nitrospirales</taxon>
        <taxon>Nitrospiraceae</taxon>
        <taxon>Nitrospira</taxon>
    </lineage>
</organism>
<evidence type="ECO:0000313" key="2">
    <source>
        <dbReference type="Proteomes" id="UP000069205"/>
    </source>
</evidence>
<name>A0A0K2GBN7_NITMO</name>
<dbReference type="Proteomes" id="UP000069205">
    <property type="component" value="Chromosome"/>
</dbReference>
<dbReference type="AlphaFoldDB" id="A0A0K2GBN7"/>
<accession>A0A0K2GBN7</accession>
<dbReference type="KEGG" id="nmv:NITMOv2_1864"/>
<sequence length="169" mass="18473">MFFFPDVIVVLRIAGQDLAKFPDETGELVGIAVPHVFEKRGRDVVGGVPDPFIEQRTEVFDDALSGAGPLNAAHAVLQILDVVADQQAAHVADLFALFVLSEGAELQTGPLEDRVIRGKELDSLQVVFRHSHALHALIWASKSLGYTFHTAQGSVRISRSHRSKLRVKS</sequence>
<protein>
    <submittedName>
        <fullName evidence="1">Uncharacterized protein</fullName>
    </submittedName>
</protein>
<keyword evidence="2" id="KW-1185">Reference proteome</keyword>
<dbReference type="EMBL" id="CP011801">
    <property type="protein sequence ID" value="ALA58284.1"/>
    <property type="molecule type" value="Genomic_DNA"/>
</dbReference>
<reference evidence="1 2" key="1">
    <citation type="journal article" date="2015" name="Proc. Natl. Acad. Sci. U.S.A.">
        <title>Expanded metabolic versatility of ubiquitous nitrite-oxidizing bacteria from the genus Nitrospira.</title>
        <authorList>
            <person name="Koch H."/>
            <person name="Lucker S."/>
            <person name="Albertsen M."/>
            <person name="Kitzinger K."/>
            <person name="Herbold C."/>
            <person name="Spieck E."/>
            <person name="Nielsen P.H."/>
            <person name="Wagner M."/>
            <person name="Daims H."/>
        </authorList>
    </citation>
    <scope>NUCLEOTIDE SEQUENCE [LARGE SCALE GENOMIC DNA]</scope>
    <source>
        <strain evidence="1 2">NSP M-1</strain>
    </source>
</reference>
<gene>
    <name evidence="1" type="ORF">NITMOv2_1864</name>
</gene>
<evidence type="ECO:0000313" key="1">
    <source>
        <dbReference type="EMBL" id="ALA58284.1"/>
    </source>
</evidence>